<dbReference type="CDD" id="cd06223">
    <property type="entry name" value="PRTases_typeI"/>
    <property type="match status" value="1"/>
</dbReference>
<reference evidence="8 9" key="1">
    <citation type="journal article" date="2015" name="Infect. Genet. Evol.">
        <title>Genomic sequences of six botulinum neurotoxin-producing strains representing three clostridial species illustrate the mobility and diversity of botulinum neurotoxin genes.</title>
        <authorList>
            <person name="Smith T.J."/>
            <person name="Hill K.K."/>
            <person name="Xie G."/>
            <person name="Foley B.T."/>
            <person name="Williamson C.H."/>
            <person name="Foster J.T."/>
            <person name="Johnson S.L."/>
            <person name="Chertkov O."/>
            <person name="Teshima H."/>
            <person name="Gibbons H.S."/>
            <person name="Johnsky L.A."/>
            <person name="Karavis M.A."/>
            <person name="Smith L.A."/>
        </authorList>
    </citation>
    <scope>NUCLEOTIDE SEQUENCE [LARGE SCALE GENOMIC DNA]</scope>
    <source>
        <strain evidence="8 9">Sullivan</strain>
    </source>
</reference>
<dbReference type="PANTHER" id="PTHR43864:SF2">
    <property type="entry name" value="PUR OPERON REPRESSOR"/>
    <property type="match status" value="1"/>
</dbReference>
<accession>A0A0A7FZD6</accession>
<gene>
    <name evidence="8" type="primary">purR</name>
    <name evidence="8" type="ORF">U729_1255</name>
</gene>
<dbReference type="KEGG" id="cbv:U729_1255"/>
<organism evidence="8 9">
    <name type="scientific">Clostridium baratii str. Sullivan</name>
    <dbReference type="NCBI Taxonomy" id="1415775"/>
    <lineage>
        <taxon>Bacteria</taxon>
        <taxon>Bacillati</taxon>
        <taxon>Bacillota</taxon>
        <taxon>Clostridia</taxon>
        <taxon>Eubacteriales</taxon>
        <taxon>Clostridiaceae</taxon>
        <taxon>Clostridium</taxon>
    </lineage>
</organism>
<evidence type="ECO:0000259" key="7">
    <source>
        <dbReference type="Pfam" id="PF09182"/>
    </source>
</evidence>
<protein>
    <submittedName>
        <fullName evidence="8">Pur operon repressor PurR</fullName>
    </submittedName>
</protein>
<dbReference type="Gene3D" id="1.10.10.10">
    <property type="entry name" value="Winged helix-like DNA-binding domain superfamily/Winged helix DNA-binding domain"/>
    <property type="match status" value="1"/>
</dbReference>
<dbReference type="Proteomes" id="UP000030635">
    <property type="component" value="Chromosome"/>
</dbReference>
<feature type="domain" description="Bacterial purine repressor N-terminal" evidence="7">
    <location>
        <begin position="6"/>
        <end position="74"/>
    </location>
</feature>
<dbReference type="InterPro" id="IPR010078">
    <property type="entry name" value="PurR_Bsub"/>
</dbReference>
<dbReference type="Pfam" id="PF00156">
    <property type="entry name" value="Pribosyltran"/>
    <property type="match status" value="1"/>
</dbReference>
<dbReference type="OrthoDB" id="4213751at2"/>
<evidence type="ECO:0000313" key="8">
    <source>
        <dbReference type="EMBL" id="AIY84211.1"/>
    </source>
</evidence>
<dbReference type="InterPro" id="IPR050118">
    <property type="entry name" value="Pur/Pyrimidine_PRTase"/>
</dbReference>
<dbReference type="SUPFAM" id="SSF46785">
    <property type="entry name" value="Winged helix' DNA-binding domain"/>
    <property type="match status" value="1"/>
</dbReference>
<feature type="domain" description="Phosphoribosyltransferase" evidence="6">
    <location>
        <begin position="112"/>
        <end position="250"/>
    </location>
</feature>
<keyword evidence="3" id="KW-0238">DNA-binding</keyword>
<evidence type="ECO:0000256" key="5">
    <source>
        <dbReference type="ARBA" id="ARBA00049656"/>
    </source>
</evidence>
<keyword evidence="2" id="KW-0805">Transcription regulation</keyword>
<evidence type="ECO:0000259" key="6">
    <source>
        <dbReference type="Pfam" id="PF00156"/>
    </source>
</evidence>
<keyword evidence="9" id="KW-1185">Reference proteome</keyword>
<evidence type="ECO:0000313" key="9">
    <source>
        <dbReference type="Proteomes" id="UP000030635"/>
    </source>
</evidence>
<sequence>MEKLSRNSRVVIITKILIENPNKIIGLNKFSELLNAAKSTISEDIVIVREVLEKLQMGKVETISGAAGGIKYIPDMSISKGKEFAAKLCELLKDDERVIAGNIIYMTDLMYNPEIISNAGTLLSSWFENQEVDYVITVETKGIPLAYEVARNLGVQLVIARRENKFTEGTTMTINYVSGTSGRLQQMSLSKKSMKSNSKCIFIDDFMKGGGTAIGIKDLLREFESELVGIGVLVDNKEVDKKLVDEYVSIVELHSVDKSSIIDIRPSKIFE</sequence>
<dbReference type="HOGENOM" id="CLU_088227_0_0_9"/>
<evidence type="ECO:0000256" key="4">
    <source>
        <dbReference type="ARBA" id="ARBA00023163"/>
    </source>
</evidence>
<dbReference type="InterPro" id="IPR029057">
    <property type="entry name" value="PRTase-like"/>
</dbReference>
<dbReference type="Pfam" id="PF09182">
    <property type="entry name" value="PuR_N"/>
    <property type="match status" value="1"/>
</dbReference>
<dbReference type="InterPro" id="IPR000836">
    <property type="entry name" value="PRTase_dom"/>
</dbReference>
<evidence type="ECO:0000256" key="3">
    <source>
        <dbReference type="ARBA" id="ARBA00023125"/>
    </source>
</evidence>
<dbReference type="SUPFAM" id="SSF53271">
    <property type="entry name" value="PRTase-like"/>
    <property type="match status" value="1"/>
</dbReference>
<comment type="similarity">
    <text evidence="5">Belongs to the purine/pyrimidine phosphoribosyltransferase family. PurR subfamily.</text>
</comment>
<dbReference type="Gene3D" id="3.40.50.2020">
    <property type="match status" value="1"/>
</dbReference>
<evidence type="ECO:0000256" key="1">
    <source>
        <dbReference type="ARBA" id="ARBA00011738"/>
    </source>
</evidence>
<keyword evidence="4" id="KW-0804">Transcription</keyword>
<dbReference type="STRING" id="1561.NPD11_1744"/>
<dbReference type="RefSeq" id="WP_039312589.1">
    <property type="nucleotide sequence ID" value="NZ_CP006905.1"/>
</dbReference>
<dbReference type="NCBIfam" id="TIGR01743">
    <property type="entry name" value="purR_Bsub"/>
    <property type="match status" value="1"/>
</dbReference>
<dbReference type="InterPro" id="IPR036390">
    <property type="entry name" value="WH_DNA-bd_sf"/>
</dbReference>
<dbReference type="GO" id="GO:0045982">
    <property type="term" value="P:negative regulation of purine nucleobase metabolic process"/>
    <property type="evidence" value="ECO:0007669"/>
    <property type="project" value="InterPro"/>
</dbReference>
<dbReference type="eggNOG" id="COG0503">
    <property type="taxonomic scope" value="Bacteria"/>
</dbReference>
<dbReference type="PANTHER" id="PTHR43864">
    <property type="entry name" value="HYPOXANTHINE/GUANINE PHOSPHORIBOSYLTRANSFERASE"/>
    <property type="match status" value="1"/>
</dbReference>
<dbReference type="GeneID" id="60851777"/>
<comment type="subunit">
    <text evidence="1">Homodimer.</text>
</comment>
<dbReference type="InterPro" id="IPR036388">
    <property type="entry name" value="WH-like_DNA-bd_sf"/>
</dbReference>
<dbReference type="GO" id="GO:0003677">
    <property type="term" value="F:DNA binding"/>
    <property type="evidence" value="ECO:0007669"/>
    <property type="project" value="UniProtKB-KW"/>
</dbReference>
<dbReference type="GO" id="GO:0045892">
    <property type="term" value="P:negative regulation of DNA-templated transcription"/>
    <property type="evidence" value="ECO:0007669"/>
    <property type="project" value="InterPro"/>
</dbReference>
<dbReference type="EMBL" id="CP006905">
    <property type="protein sequence ID" value="AIY84211.1"/>
    <property type="molecule type" value="Genomic_DNA"/>
</dbReference>
<evidence type="ECO:0000256" key="2">
    <source>
        <dbReference type="ARBA" id="ARBA00023015"/>
    </source>
</evidence>
<dbReference type="InterPro" id="IPR015265">
    <property type="entry name" value="PuR_N"/>
</dbReference>
<name>A0A0A7FZD6_9CLOT</name>
<proteinExistence type="inferred from homology"/>
<dbReference type="AlphaFoldDB" id="A0A0A7FZD6"/>